<feature type="compositionally biased region" description="Low complexity" evidence="1">
    <location>
        <begin position="32"/>
        <end position="46"/>
    </location>
</feature>
<dbReference type="Proteomes" id="UP000595884">
    <property type="component" value="Chromosome"/>
</dbReference>
<organism evidence="3 4">
    <name type="scientific">Streptococcus mutans</name>
    <dbReference type="NCBI Taxonomy" id="1309"/>
    <lineage>
        <taxon>Bacteria</taxon>
        <taxon>Bacillati</taxon>
        <taxon>Bacillota</taxon>
        <taxon>Bacilli</taxon>
        <taxon>Lactobacillales</taxon>
        <taxon>Streptococcaceae</taxon>
        <taxon>Streptococcus</taxon>
    </lineage>
</organism>
<reference evidence="4" key="1">
    <citation type="submission" date="2020-12" db="EMBL/GenBank/DDBJ databases">
        <authorList>
            <person name="Wen Z.T."/>
        </authorList>
    </citation>
    <scope>NUCLEOTIDE SEQUENCE [LARGE SCALE GENOMIC DNA]</scope>
    <source>
        <strain evidence="4">27-3</strain>
    </source>
</reference>
<name>A0AAX1K4P2_STRMG</name>
<dbReference type="AlphaFoldDB" id="A0AAX1K4P2"/>
<evidence type="ECO:0000313" key="4">
    <source>
        <dbReference type="Proteomes" id="UP000595884"/>
    </source>
</evidence>
<dbReference type="RefSeq" id="WP_002285602.1">
    <property type="nucleotide sequence ID" value="NZ_CP044495.1"/>
</dbReference>
<evidence type="ECO:0000259" key="2">
    <source>
        <dbReference type="Pfam" id="PF19804"/>
    </source>
</evidence>
<gene>
    <name evidence="3" type="ORF">IGS65_004590</name>
</gene>
<feature type="compositionally biased region" description="Basic and acidic residues" evidence="1">
    <location>
        <begin position="47"/>
        <end position="62"/>
    </location>
</feature>
<dbReference type="Pfam" id="PF19804">
    <property type="entry name" value="DUF6287"/>
    <property type="match status" value="1"/>
</dbReference>
<sequence length="195" mass="21588">MKRKRNLYLLIGLFLTVFLLIGCSMQKKPKSESSSTSQKTTLQTKQSSEKSTDAKQTTEAHSESSQSSSHSNNEETLAPIDTDAVLKADYSSMAGTWKNEEGQTLTFDQRGLTTPGMTVSLLNIDQDGNLLLNVETGTKKNLTLYIVPANKTLSNQYFSNGQSDESDKTKDRIVSSESLNSGKFTNRVYYHVSTH</sequence>
<dbReference type="PROSITE" id="PS51257">
    <property type="entry name" value="PROKAR_LIPOPROTEIN"/>
    <property type="match status" value="1"/>
</dbReference>
<dbReference type="EMBL" id="CP066294">
    <property type="protein sequence ID" value="QQL48126.1"/>
    <property type="molecule type" value="Genomic_DNA"/>
</dbReference>
<proteinExistence type="predicted"/>
<feature type="domain" description="DUF6287" evidence="2">
    <location>
        <begin position="79"/>
        <end position="111"/>
    </location>
</feature>
<feature type="compositionally biased region" description="Low complexity" evidence="1">
    <location>
        <begin position="63"/>
        <end position="75"/>
    </location>
</feature>
<dbReference type="InterPro" id="IPR046254">
    <property type="entry name" value="DUF6287"/>
</dbReference>
<evidence type="ECO:0000256" key="1">
    <source>
        <dbReference type="SAM" id="MobiDB-lite"/>
    </source>
</evidence>
<accession>A0AAX1K4P2</accession>
<protein>
    <recommendedName>
        <fullName evidence="2">DUF6287 domain-containing protein</fullName>
    </recommendedName>
</protein>
<feature type="region of interest" description="Disordered" evidence="1">
    <location>
        <begin position="28"/>
        <end position="79"/>
    </location>
</feature>
<evidence type="ECO:0000313" key="3">
    <source>
        <dbReference type="EMBL" id="QQL48126.1"/>
    </source>
</evidence>